<evidence type="ECO:0000313" key="4">
    <source>
        <dbReference type="Proteomes" id="UP000306808"/>
    </source>
</evidence>
<feature type="chain" id="PRO_5020447687" evidence="1">
    <location>
        <begin position="23"/>
        <end position="1085"/>
    </location>
</feature>
<evidence type="ECO:0000256" key="1">
    <source>
        <dbReference type="SAM" id="SignalP"/>
    </source>
</evidence>
<dbReference type="InterPro" id="IPR022385">
    <property type="entry name" value="Rhs_assc_core"/>
</dbReference>
<dbReference type="PANTHER" id="PTHR32305">
    <property type="match status" value="1"/>
</dbReference>
<organism evidence="3 4">
    <name type="scientific">Sphingobacterium olei</name>
    <dbReference type="NCBI Taxonomy" id="2571155"/>
    <lineage>
        <taxon>Bacteria</taxon>
        <taxon>Pseudomonadati</taxon>
        <taxon>Bacteroidota</taxon>
        <taxon>Sphingobacteriia</taxon>
        <taxon>Sphingobacteriales</taxon>
        <taxon>Sphingobacteriaceae</taxon>
        <taxon>Sphingobacterium</taxon>
    </lineage>
</organism>
<feature type="domain" description="DUF6443" evidence="2">
    <location>
        <begin position="43"/>
        <end position="172"/>
    </location>
</feature>
<dbReference type="PANTHER" id="PTHR32305:SF15">
    <property type="entry name" value="PROTEIN RHSA-RELATED"/>
    <property type="match status" value="1"/>
</dbReference>
<feature type="signal peptide" evidence="1">
    <location>
        <begin position="1"/>
        <end position="22"/>
    </location>
</feature>
<proteinExistence type="predicted"/>
<dbReference type="Gene3D" id="2.180.10.10">
    <property type="entry name" value="RHS repeat-associated core"/>
    <property type="match status" value="1"/>
</dbReference>
<sequence>MKIMKKILLLLFSFFLTIAGSAQTPSINRNFVMGVRVKVPGMTADSQLITLSNSQATKTIMYLDGWGRPQQTVNWMASASQKDLVSHIEYDGMGRESKKYLPYADNSQDGSYKTNGQLSTFNFYNAPTITDIVRTTHPYAETSFEVSEDTRLIEQGAPGSTWQLTATNGDAHTIRLEYGGNIANSVLMWGVNSNGANANAHYPAGTLSKIVKRDENIPDGQSSGTIEEYYDGENRLVLQRRRENTSILNTYYVYDIYGDLRYVLPPTVTSTTFIENSAVFLSFIYSYKYDSRGRLIERKSPGKDWEEFVYNKLDQPILYRDGNRKIAGEWIYNKNDAAGRVVEVGVYLSTSSRTALQTTLNNEVSTSLWESRPAGYSSYGNVSFPRTNKSPRVVNYYDDYTFSEAEILALQPQGVTRSIKTKGVLTGRTVYRDTGGQPLVELYNYDDFGRMVQKASQNHLGGTDHYTSTFSFGGEVLTSQHVHRLSVAGPATTILTTKTYDHTGRVKTVRKKVNTQPEILQTQINYNEIGQIKQKQIHSENDGVTFLTGIDYAYNERGWLKSIASPQFSEELRYQDPDAGGVGQYNGNISEQHWGHNVTGTPNRFRYGYDDLNQLVYATSTGAVMSESIEYDLAGNITSLTRDNGIPVAYSYTGHQLTSLSGGITGTFSYDANGNALSDRTATTFTYNYLNLPITAVRPGSLSVYYLYNALGTKLSKAAMAGGTPVQRDYVSDIEYNKVGTAARYIERITTEDGYLQNNGGTYVYHYNLVDHLGNVRSVIKRGSTPTSVDLVQQQDYYAFGKRKGLLSGGINKYLYNGKEMQEELGGGTHSMGSLYTLEGQSDYGARFYDAEIGRWNVIDPLAEKHYGVTGYHYVLNNPLRYIDPLGLDTAQVKNTDEGYEILTVTVYPRTPLPIVILNNGEGGYGQQNGEMQTAKYGYNIVSDIGNAISGTLEGAQYRHYLGTIQPSPAYGFKVYMKPILKTSQASPFVKKAGYLGHAANLATVGTAWAEEGHFGQQTKVATAKALTGWAGAWAGAKIGATAGGIIGAPAMGIGAAPAALIGGILGAVVGGWGGSAIAETIYEY</sequence>
<evidence type="ECO:0000313" key="3">
    <source>
        <dbReference type="EMBL" id="TJZ62996.1"/>
    </source>
</evidence>
<dbReference type="InterPro" id="IPR050708">
    <property type="entry name" value="T6SS_VgrG/RHS"/>
</dbReference>
<dbReference type="OrthoDB" id="2972467at2"/>
<protein>
    <submittedName>
        <fullName evidence="3">RHS repeat-associated core domain-containing protein</fullName>
    </submittedName>
</protein>
<dbReference type="Proteomes" id="UP000306808">
    <property type="component" value="Unassembled WGS sequence"/>
</dbReference>
<dbReference type="NCBIfam" id="TIGR03696">
    <property type="entry name" value="Rhs_assc_core"/>
    <property type="match status" value="1"/>
</dbReference>
<evidence type="ECO:0000259" key="2">
    <source>
        <dbReference type="Pfam" id="PF20041"/>
    </source>
</evidence>
<dbReference type="Pfam" id="PF20041">
    <property type="entry name" value="DUF6443"/>
    <property type="match status" value="1"/>
</dbReference>
<gene>
    <name evidence="3" type="ORF">FAZ15_01480</name>
</gene>
<dbReference type="AlphaFoldDB" id="A0A4U0P6B4"/>
<comment type="caution">
    <text evidence="3">The sequence shown here is derived from an EMBL/GenBank/DDBJ whole genome shotgun (WGS) entry which is preliminary data.</text>
</comment>
<accession>A0A4U0P6B4</accession>
<dbReference type="EMBL" id="SUME01000001">
    <property type="protein sequence ID" value="TJZ62996.1"/>
    <property type="molecule type" value="Genomic_DNA"/>
</dbReference>
<keyword evidence="4" id="KW-1185">Reference proteome</keyword>
<dbReference type="InterPro" id="IPR045619">
    <property type="entry name" value="DUF6443"/>
</dbReference>
<name>A0A4U0P6B4_9SPHI</name>
<reference evidence="3 4" key="1">
    <citation type="submission" date="2019-04" db="EMBL/GenBank/DDBJ databases">
        <title>Sphingobacterium olei sp. nov., isolated from oil-contaminated soil.</title>
        <authorList>
            <person name="Liu B."/>
        </authorList>
    </citation>
    <scope>NUCLEOTIDE SEQUENCE [LARGE SCALE GENOMIC DNA]</scope>
    <source>
        <strain evidence="3 4">HAL-9</strain>
    </source>
</reference>
<keyword evidence="1" id="KW-0732">Signal</keyword>